<dbReference type="RefSeq" id="WP_161673399.1">
    <property type="nucleotide sequence ID" value="NZ_JAABLP010000001.1"/>
</dbReference>
<dbReference type="Proteomes" id="UP000586722">
    <property type="component" value="Unassembled WGS sequence"/>
</dbReference>
<dbReference type="CDD" id="cd00580">
    <property type="entry name" value="CHMI"/>
    <property type="match status" value="1"/>
</dbReference>
<organism evidence="1 2">
    <name type="scientific">Pannonibacter tanglangensis</name>
    <dbReference type="NCBI Taxonomy" id="2750084"/>
    <lineage>
        <taxon>Bacteria</taxon>
        <taxon>Pseudomonadati</taxon>
        <taxon>Pseudomonadota</taxon>
        <taxon>Alphaproteobacteria</taxon>
        <taxon>Hyphomicrobiales</taxon>
        <taxon>Stappiaceae</taxon>
        <taxon>Pannonibacter</taxon>
    </lineage>
</organism>
<dbReference type="PANTHER" id="PTHR37950">
    <property type="entry name" value="4-HYDROXYPHENYLACETATE CATABOLISM PROTEIN"/>
    <property type="match status" value="1"/>
</dbReference>
<dbReference type="InterPro" id="IPR004220">
    <property type="entry name" value="5-COMe_2-OHmuconate_Isoase"/>
</dbReference>
<reference evidence="2" key="1">
    <citation type="submission" date="2020-01" db="EMBL/GenBank/DDBJ databases">
        <authorList>
            <person name="Fang Y."/>
            <person name="Sun R."/>
            <person name="Nie L."/>
            <person name="He J."/>
            <person name="Hao L."/>
            <person name="Wang L."/>
            <person name="Su S."/>
            <person name="Lv E."/>
            <person name="Zhang Z."/>
            <person name="Xie R."/>
            <person name="Liu H."/>
        </authorList>
    </citation>
    <scope>NUCLEOTIDE SEQUENCE [LARGE SCALE GENOMIC DNA]</scope>
    <source>
        <strain evidence="2">XCT-53</strain>
    </source>
</reference>
<keyword evidence="2" id="KW-1185">Reference proteome</keyword>
<dbReference type="AlphaFoldDB" id="A0A7X5F1L6"/>
<proteinExistence type="predicted"/>
<dbReference type="EMBL" id="JAABLQ010000001">
    <property type="protein sequence ID" value="NBN78101.1"/>
    <property type="molecule type" value="Genomic_DNA"/>
</dbReference>
<comment type="caution">
    <text evidence="1">The sequence shown here is derived from an EMBL/GenBank/DDBJ whole genome shotgun (WGS) entry which is preliminary data.</text>
</comment>
<dbReference type="Pfam" id="PF02962">
    <property type="entry name" value="CHMI"/>
    <property type="match status" value="1"/>
</dbReference>
<dbReference type="InterPro" id="IPR014347">
    <property type="entry name" value="Tautomerase/MIF_sf"/>
</dbReference>
<protein>
    <submittedName>
        <fullName evidence="1">5-carboxymethyl-2-hydroxymuconate isomerase</fullName>
    </submittedName>
</protein>
<evidence type="ECO:0000313" key="1">
    <source>
        <dbReference type="EMBL" id="NBN78101.1"/>
    </source>
</evidence>
<gene>
    <name evidence="1" type="ORF">GWI72_07470</name>
</gene>
<sequence>MPHLILQYGGPVPAAVDMTAACQALHAAMLATGLFELGAIRVRALKADAAAIGDLLPENAFVDLVLRIGVGRSAEEKTAAGEAIFAAAAAVFSPLLSGAHFALSLEIVEIDPALSWKRNTMHPRLRTAGKERP</sequence>
<dbReference type="PANTHER" id="PTHR37950:SF1">
    <property type="entry name" value="4-HYDROXYPHENYLACETATE CATABOLISM PROTEIN"/>
    <property type="match status" value="1"/>
</dbReference>
<keyword evidence="1" id="KW-0413">Isomerase</keyword>
<evidence type="ECO:0000313" key="2">
    <source>
        <dbReference type="Proteomes" id="UP000586722"/>
    </source>
</evidence>
<dbReference type="Gene3D" id="3.30.429.10">
    <property type="entry name" value="Macrophage Migration Inhibitory Factor"/>
    <property type="match status" value="1"/>
</dbReference>
<name>A0A7X5F1L6_9HYPH</name>
<dbReference type="GO" id="GO:0008704">
    <property type="term" value="F:5-carboxymethyl-2-hydroxymuconate delta-isomerase activity"/>
    <property type="evidence" value="ECO:0007669"/>
    <property type="project" value="InterPro"/>
</dbReference>
<dbReference type="SUPFAM" id="SSF55331">
    <property type="entry name" value="Tautomerase/MIF"/>
    <property type="match status" value="1"/>
</dbReference>
<accession>A0A7X5F1L6</accession>